<evidence type="ECO:0000313" key="1">
    <source>
        <dbReference type="EMBL" id="PWA74957.1"/>
    </source>
</evidence>
<reference evidence="1 2" key="1">
    <citation type="journal article" date="2018" name="Mol. Plant">
        <title>The genome of Artemisia annua provides insight into the evolution of Asteraceae family and artemisinin biosynthesis.</title>
        <authorList>
            <person name="Shen Q."/>
            <person name="Zhang L."/>
            <person name="Liao Z."/>
            <person name="Wang S."/>
            <person name="Yan T."/>
            <person name="Shi P."/>
            <person name="Liu M."/>
            <person name="Fu X."/>
            <person name="Pan Q."/>
            <person name="Wang Y."/>
            <person name="Lv Z."/>
            <person name="Lu X."/>
            <person name="Zhang F."/>
            <person name="Jiang W."/>
            <person name="Ma Y."/>
            <person name="Chen M."/>
            <person name="Hao X."/>
            <person name="Li L."/>
            <person name="Tang Y."/>
            <person name="Lv G."/>
            <person name="Zhou Y."/>
            <person name="Sun X."/>
            <person name="Brodelius P.E."/>
            <person name="Rose J.K.C."/>
            <person name="Tang K."/>
        </authorList>
    </citation>
    <scope>NUCLEOTIDE SEQUENCE [LARGE SCALE GENOMIC DNA]</scope>
    <source>
        <strain evidence="2">cv. Huhao1</strain>
        <tissue evidence="1">Leaf</tissue>
    </source>
</reference>
<dbReference type="AlphaFoldDB" id="A0A2U1NN61"/>
<dbReference type="EMBL" id="PKPP01002486">
    <property type="protein sequence ID" value="PWA74957.1"/>
    <property type="molecule type" value="Genomic_DNA"/>
</dbReference>
<sequence length="483" mass="55602">MVSKPKKSLKKAIVEVKSENVLKPKERAVKAQEKVFKPKKVLKPKKECVVKAQEKVSKKLKSEPNEIKNKPLTPAQIKKEEFLSKFPSLLSRTVPASLFSTIRDARVDMKSFLEDIGFSSLHGVNIEKLPSHIAGFVVAKFSTETYELSLDKGKILVTPEKIHEIFEVLLGGTYFFDLPERSTVDPFVLLWIKQFHPKKYKQIRAIDVAGKLITATEVDFMFKVNFLTLLANVMAKAHKMKALVDLTIVRRISEDTNIANIDWCEYIYRCLKYSEKPKTPSGFYNGALCFLILLYFDSTKFEGLPIISYRPAIQNWNSSLMNQHQKLEIEREEIGIMELHGEWSESEVQGTEGFFDGSVKVRQAHSSRVPPTDKQKEFFAKFLLEHKHPKADNVMNVKGRVLQPKWKTNDNHVDCGVFAMIHMESYVGEPIKDWDAGLCQESDMQVSLLRRMRFKIATKILLHELNLHSQKMYDLAFQFQEIE</sequence>
<protein>
    <recommendedName>
        <fullName evidence="3">Ubiquitin-like protease family profile domain-containing protein</fullName>
    </recommendedName>
</protein>
<proteinExistence type="predicted"/>
<dbReference type="Proteomes" id="UP000245207">
    <property type="component" value="Unassembled WGS sequence"/>
</dbReference>
<dbReference type="PANTHER" id="PTHR34835:SF90">
    <property type="entry name" value="AMINOTRANSFERASE-LIKE PLANT MOBILE DOMAIN-CONTAINING PROTEIN"/>
    <property type="match status" value="1"/>
</dbReference>
<evidence type="ECO:0008006" key="3">
    <source>
        <dbReference type="Google" id="ProtNLM"/>
    </source>
</evidence>
<organism evidence="1 2">
    <name type="scientific">Artemisia annua</name>
    <name type="common">Sweet wormwood</name>
    <dbReference type="NCBI Taxonomy" id="35608"/>
    <lineage>
        <taxon>Eukaryota</taxon>
        <taxon>Viridiplantae</taxon>
        <taxon>Streptophyta</taxon>
        <taxon>Embryophyta</taxon>
        <taxon>Tracheophyta</taxon>
        <taxon>Spermatophyta</taxon>
        <taxon>Magnoliopsida</taxon>
        <taxon>eudicotyledons</taxon>
        <taxon>Gunneridae</taxon>
        <taxon>Pentapetalae</taxon>
        <taxon>asterids</taxon>
        <taxon>campanulids</taxon>
        <taxon>Asterales</taxon>
        <taxon>Asteraceae</taxon>
        <taxon>Asteroideae</taxon>
        <taxon>Anthemideae</taxon>
        <taxon>Artemisiinae</taxon>
        <taxon>Artemisia</taxon>
    </lineage>
</organism>
<accession>A0A2U1NN61</accession>
<name>A0A2U1NN61_ARTAN</name>
<dbReference type="Gene3D" id="3.40.395.10">
    <property type="entry name" value="Adenoviral Proteinase, Chain A"/>
    <property type="match status" value="1"/>
</dbReference>
<dbReference type="OrthoDB" id="1723719at2759"/>
<dbReference type="InterPro" id="IPR038765">
    <property type="entry name" value="Papain-like_cys_pep_sf"/>
</dbReference>
<comment type="caution">
    <text evidence="1">The sequence shown here is derived from an EMBL/GenBank/DDBJ whole genome shotgun (WGS) entry which is preliminary data.</text>
</comment>
<dbReference type="SUPFAM" id="SSF54001">
    <property type="entry name" value="Cysteine proteinases"/>
    <property type="match status" value="1"/>
</dbReference>
<gene>
    <name evidence="1" type="ORF">CTI12_AA247680</name>
</gene>
<dbReference type="PANTHER" id="PTHR34835">
    <property type="entry name" value="OS07G0283600 PROTEIN-RELATED"/>
    <property type="match status" value="1"/>
</dbReference>
<evidence type="ECO:0000313" key="2">
    <source>
        <dbReference type="Proteomes" id="UP000245207"/>
    </source>
</evidence>
<keyword evidence="2" id="KW-1185">Reference proteome</keyword>